<evidence type="ECO:0000256" key="6">
    <source>
        <dbReference type="ARBA" id="ARBA00048807"/>
    </source>
</evidence>
<evidence type="ECO:0000256" key="5">
    <source>
        <dbReference type="ARBA" id="ARBA00031449"/>
    </source>
</evidence>
<organism evidence="7 8">
    <name type="scientific">Vibrio tritonius</name>
    <dbReference type="NCBI Taxonomy" id="1435069"/>
    <lineage>
        <taxon>Bacteria</taxon>
        <taxon>Pseudomonadati</taxon>
        <taxon>Pseudomonadota</taxon>
        <taxon>Gammaproteobacteria</taxon>
        <taxon>Vibrionales</taxon>
        <taxon>Vibrionaceae</taxon>
        <taxon>Vibrio</taxon>
    </lineage>
</organism>
<accession>A0ABS7YM28</accession>
<evidence type="ECO:0000256" key="4">
    <source>
        <dbReference type="ARBA" id="ARBA00018141"/>
    </source>
</evidence>
<dbReference type="EMBL" id="JAIWIU010000069">
    <property type="protein sequence ID" value="MCA2016739.1"/>
    <property type="molecule type" value="Genomic_DNA"/>
</dbReference>
<comment type="pathway">
    <text evidence="1">Purine metabolism; 7-cyano-7-deazaguanine biosynthesis.</text>
</comment>
<comment type="catalytic activity">
    <reaction evidence="6">
        <text>7,8-dihydroneopterin 3'-triphosphate + H2O = 6-carboxy-5,6,7,8-tetrahydropterin + triphosphate + acetaldehyde + 2 H(+)</text>
        <dbReference type="Rhea" id="RHEA:27966"/>
        <dbReference type="ChEBI" id="CHEBI:15343"/>
        <dbReference type="ChEBI" id="CHEBI:15377"/>
        <dbReference type="ChEBI" id="CHEBI:15378"/>
        <dbReference type="ChEBI" id="CHEBI:18036"/>
        <dbReference type="ChEBI" id="CHEBI:58462"/>
        <dbReference type="ChEBI" id="CHEBI:61032"/>
        <dbReference type="EC" id="4.1.2.50"/>
    </reaction>
</comment>
<evidence type="ECO:0000256" key="1">
    <source>
        <dbReference type="ARBA" id="ARBA00005061"/>
    </source>
</evidence>
<name>A0ABS7YM28_9VIBR</name>
<dbReference type="InterPro" id="IPR038418">
    <property type="entry name" value="6-PTP_synth/QueD_sf"/>
</dbReference>
<comment type="caution">
    <text evidence="7">The sequence shown here is derived from an EMBL/GenBank/DDBJ whole genome shotgun (WGS) entry which is preliminary data.</text>
</comment>
<sequence length="271" mass="29882">MKTAMYIDDLTAIDFSVYHGGEIRGDSVSLCVVVAGDRNDSGMISDFGKIKPRLKAICDKEVDHRLVCDPQFISVQDGIGQGEFPVSAGVISSMGPIQMYCPIAMTAEHYLDNIKSFLLEKFSAEMPMFDFQIELKPNPTPSFQYNHGLKLHDGNCQRIIHGHSADLQVIIDGKPCVETHRLIASSLNGKHFFNESDVMFDSGRSMIRYSASQGNFEVQLPNALLELVEGEPSIENISRHIAKKVHTLQPNATSIQVRVSEGLSKGAVTLL</sequence>
<comment type="similarity">
    <text evidence="2">Belongs to the PTPS family. QueD subfamily.</text>
</comment>
<dbReference type="RefSeq" id="WP_068713969.1">
    <property type="nucleotide sequence ID" value="NZ_AP014635.1"/>
</dbReference>
<evidence type="ECO:0000256" key="3">
    <source>
        <dbReference type="ARBA" id="ARBA00012982"/>
    </source>
</evidence>
<dbReference type="Proteomes" id="UP001199044">
    <property type="component" value="Unassembled WGS sequence"/>
</dbReference>
<dbReference type="Pfam" id="PF01242">
    <property type="entry name" value="PTPS"/>
    <property type="match status" value="1"/>
</dbReference>
<reference evidence="8" key="1">
    <citation type="submission" date="2023-07" db="EMBL/GenBank/DDBJ databases">
        <title>Molecular identification of indigenous halophilic bacteria isolated from red sea cost, biodegradation of synthetic dyes and assessment of degraded metabolite toxicity.</title>
        <authorList>
            <person name="Chaieb K."/>
            <person name="Altayb H.N."/>
        </authorList>
    </citation>
    <scope>NUCLEOTIDE SEQUENCE [LARGE SCALE GENOMIC DNA]</scope>
    <source>
        <strain evidence="8">K20</strain>
    </source>
</reference>
<keyword evidence="8" id="KW-1185">Reference proteome</keyword>
<evidence type="ECO:0000313" key="7">
    <source>
        <dbReference type="EMBL" id="MCA2016739.1"/>
    </source>
</evidence>
<dbReference type="Gene3D" id="3.30.479.10">
    <property type="entry name" value="6-pyruvoyl tetrahydropterin synthase/QueD"/>
    <property type="match status" value="2"/>
</dbReference>
<evidence type="ECO:0000313" key="8">
    <source>
        <dbReference type="Proteomes" id="UP001199044"/>
    </source>
</evidence>
<evidence type="ECO:0000256" key="2">
    <source>
        <dbReference type="ARBA" id="ARBA00008900"/>
    </source>
</evidence>
<dbReference type="InterPro" id="IPR007115">
    <property type="entry name" value="6-PTP_synth/QueD"/>
</dbReference>
<dbReference type="SUPFAM" id="SSF55620">
    <property type="entry name" value="Tetrahydrobiopterin biosynthesis enzymes-like"/>
    <property type="match status" value="2"/>
</dbReference>
<proteinExistence type="inferred from homology"/>
<gene>
    <name evidence="7" type="ORF">LDJ79_11500</name>
</gene>
<protein>
    <recommendedName>
        <fullName evidence="4">6-carboxy-5,6,7,8-tetrahydropterin synthase</fullName>
        <ecNumber evidence="3">4.1.2.50</ecNumber>
    </recommendedName>
    <alternativeName>
        <fullName evidence="5">Queuosine biosynthesis protein QueD</fullName>
    </alternativeName>
</protein>
<dbReference type="EC" id="4.1.2.50" evidence="3"/>